<reference evidence="1" key="1">
    <citation type="journal article" date="2015" name="Nature">
        <title>Complex archaea that bridge the gap between prokaryotes and eukaryotes.</title>
        <authorList>
            <person name="Spang A."/>
            <person name="Saw J.H."/>
            <person name="Jorgensen S.L."/>
            <person name="Zaremba-Niedzwiedzka K."/>
            <person name="Martijn J."/>
            <person name="Lind A.E."/>
            <person name="van Eijk R."/>
            <person name="Schleper C."/>
            <person name="Guy L."/>
            <person name="Ettema T.J."/>
        </authorList>
    </citation>
    <scope>NUCLEOTIDE SEQUENCE</scope>
</reference>
<organism evidence="1">
    <name type="scientific">marine sediment metagenome</name>
    <dbReference type="NCBI Taxonomy" id="412755"/>
    <lineage>
        <taxon>unclassified sequences</taxon>
        <taxon>metagenomes</taxon>
        <taxon>ecological metagenomes</taxon>
    </lineage>
</organism>
<dbReference type="EMBL" id="LAZR01006730">
    <property type="protein sequence ID" value="KKM90031.1"/>
    <property type="molecule type" value="Genomic_DNA"/>
</dbReference>
<accession>A0A0F9LSH5</accession>
<dbReference type="AlphaFoldDB" id="A0A0F9LSH5"/>
<comment type="caution">
    <text evidence="1">The sequence shown here is derived from an EMBL/GenBank/DDBJ whole genome shotgun (WGS) entry which is preliminary data.</text>
</comment>
<protein>
    <submittedName>
        <fullName evidence="1">Uncharacterized protein</fullName>
    </submittedName>
</protein>
<name>A0A0F9LSH5_9ZZZZ</name>
<proteinExistence type="predicted"/>
<sequence>MPSKVKVLNEAGTEVDVHGSAGGMVHVVDYARIWTAKGYGKLAMATGAIAALIVRPSTTSHLTLYNAESGGGKHYFIERVFAHALVTDPTEIGSIWLCSHPVGLQGTGIPTGNDITVRNSPSGKAAGSSVSVVDTAEGVAADGWFPWGEQEFTPLDGTVPGGAIVVNIRGRIVVPPGAALSIAVVASTTVNDYTCGFHWFEVPESEFAVG</sequence>
<gene>
    <name evidence="1" type="ORF">LCGC14_1242780</name>
</gene>
<evidence type="ECO:0000313" key="1">
    <source>
        <dbReference type="EMBL" id="KKM90031.1"/>
    </source>
</evidence>